<protein>
    <submittedName>
        <fullName evidence="2">Uncharacterized protein</fullName>
    </submittedName>
</protein>
<evidence type="ECO:0000256" key="1">
    <source>
        <dbReference type="SAM" id="MobiDB-lite"/>
    </source>
</evidence>
<proteinExistence type="predicted"/>
<dbReference type="Proteomes" id="UP000028834">
    <property type="component" value="Unassembled WGS sequence"/>
</dbReference>
<dbReference type="EMBL" id="AFYV02001536">
    <property type="protein sequence ID" value="KFG61689.1"/>
    <property type="molecule type" value="Genomic_DNA"/>
</dbReference>
<gene>
    <name evidence="2" type="ORF">TGRUB_271115</name>
</gene>
<evidence type="ECO:0000313" key="2">
    <source>
        <dbReference type="EMBL" id="KFG61689.1"/>
    </source>
</evidence>
<sequence>MIHPPIAGSGPERLNRPPGSRPPRAQIGPRPNGPRTRGFSTEKTKTAPSSAVSRFLVSDPVAIDSAPAVTFPSRP</sequence>
<feature type="region of interest" description="Disordered" evidence="1">
    <location>
        <begin position="1"/>
        <end position="51"/>
    </location>
</feature>
<accession>A0A086LYH1</accession>
<dbReference type="AlphaFoldDB" id="A0A086LYH1"/>
<reference evidence="2 3" key="1">
    <citation type="submission" date="2014-05" db="EMBL/GenBank/DDBJ databases">
        <authorList>
            <person name="Sibley D."/>
            <person name="Venepally P."/>
            <person name="Karamycheva S."/>
            <person name="Hadjithomas M."/>
            <person name="Khan A."/>
            <person name="Brunk B."/>
            <person name="Roos D."/>
            <person name="Caler E."/>
            <person name="Lorenzi H."/>
        </authorList>
    </citation>
    <scope>NUCLEOTIDE SEQUENCE [LARGE SCALE GENOMIC DNA]</scope>
    <source>
        <strain evidence="2 3">RUB</strain>
    </source>
</reference>
<comment type="caution">
    <text evidence="2">The sequence shown here is derived from an EMBL/GenBank/DDBJ whole genome shotgun (WGS) entry which is preliminary data.</text>
</comment>
<organism evidence="2 3">
    <name type="scientific">Toxoplasma gondii RUB</name>
    <dbReference type="NCBI Taxonomy" id="935652"/>
    <lineage>
        <taxon>Eukaryota</taxon>
        <taxon>Sar</taxon>
        <taxon>Alveolata</taxon>
        <taxon>Apicomplexa</taxon>
        <taxon>Conoidasida</taxon>
        <taxon>Coccidia</taxon>
        <taxon>Eucoccidiorida</taxon>
        <taxon>Eimeriorina</taxon>
        <taxon>Sarcocystidae</taxon>
        <taxon>Toxoplasma</taxon>
    </lineage>
</organism>
<evidence type="ECO:0000313" key="3">
    <source>
        <dbReference type="Proteomes" id="UP000028834"/>
    </source>
</evidence>
<dbReference type="VEuPathDB" id="ToxoDB:TGRUB_271115"/>
<name>A0A086LYH1_TOXGO</name>